<name>A0A2M9X9S0_9LEPT</name>
<dbReference type="Gene3D" id="3.10.180.10">
    <property type="entry name" value="2,3-Dihydroxybiphenyl 1,2-Dioxygenase, domain 1"/>
    <property type="match status" value="1"/>
</dbReference>
<evidence type="ECO:0000259" key="2">
    <source>
        <dbReference type="PROSITE" id="PS51819"/>
    </source>
</evidence>
<dbReference type="OrthoDB" id="317332at2"/>
<dbReference type="InterPro" id="IPR004360">
    <property type="entry name" value="Glyas_Fos-R_dOase_dom"/>
</dbReference>
<dbReference type="Proteomes" id="UP000232196">
    <property type="component" value="Unassembled WGS sequence"/>
</dbReference>
<keyword evidence="3" id="KW-0223">Dioxygenase</keyword>
<dbReference type="Pfam" id="PF00903">
    <property type="entry name" value="Glyoxalase"/>
    <property type="match status" value="1"/>
</dbReference>
<evidence type="ECO:0000313" key="4">
    <source>
        <dbReference type="Proteomes" id="UP000232196"/>
    </source>
</evidence>
<keyword evidence="3" id="KW-0560">Oxidoreductase</keyword>
<dbReference type="InterPro" id="IPR029068">
    <property type="entry name" value="Glyas_Bleomycin-R_OHBP_Dase"/>
</dbReference>
<evidence type="ECO:0000256" key="1">
    <source>
        <dbReference type="ARBA" id="ARBA00022723"/>
    </source>
</evidence>
<dbReference type="GO" id="GO:0004493">
    <property type="term" value="F:methylmalonyl-CoA epimerase activity"/>
    <property type="evidence" value="ECO:0007669"/>
    <property type="project" value="TreeGrafter"/>
</dbReference>
<organism evidence="3 4">
    <name type="scientific">Leptospira hartskeerlii</name>
    <dbReference type="NCBI Taxonomy" id="2023177"/>
    <lineage>
        <taxon>Bacteria</taxon>
        <taxon>Pseudomonadati</taxon>
        <taxon>Spirochaetota</taxon>
        <taxon>Spirochaetia</taxon>
        <taxon>Leptospirales</taxon>
        <taxon>Leptospiraceae</taxon>
        <taxon>Leptospira</taxon>
    </lineage>
</organism>
<gene>
    <name evidence="3" type="ORF">CH357_15305</name>
</gene>
<dbReference type="SUPFAM" id="SSF54593">
    <property type="entry name" value="Glyoxalase/Bleomycin resistance protein/Dihydroxybiphenyl dioxygenase"/>
    <property type="match status" value="2"/>
</dbReference>
<keyword evidence="4" id="KW-1185">Reference proteome</keyword>
<keyword evidence="1" id="KW-0479">Metal-binding</keyword>
<dbReference type="GO" id="GO:0046491">
    <property type="term" value="P:L-methylmalonyl-CoA metabolic process"/>
    <property type="evidence" value="ECO:0007669"/>
    <property type="project" value="TreeGrafter"/>
</dbReference>
<dbReference type="PANTHER" id="PTHR43048:SF3">
    <property type="entry name" value="METHYLMALONYL-COA EPIMERASE, MITOCHONDRIAL"/>
    <property type="match status" value="1"/>
</dbReference>
<feature type="domain" description="VOC" evidence="2">
    <location>
        <begin position="170"/>
        <end position="294"/>
    </location>
</feature>
<accession>A0A2M9X9S0</accession>
<dbReference type="AlphaFoldDB" id="A0A2M9X9S0"/>
<dbReference type="PANTHER" id="PTHR43048">
    <property type="entry name" value="METHYLMALONYL-COA EPIMERASE"/>
    <property type="match status" value="1"/>
</dbReference>
<proteinExistence type="predicted"/>
<evidence type="ECO:0000313" key="3">
    <source>
        <dbReference type="EMBL" id="PJZ24440.1"/>
    </source>
</evidence>
<dbReference type="GO" id="GO:0046872">
    <property type="term" value="F:metal ion binding"/>
    <property type="evidence" value="ECO:0007669"/>
    <property type="project" value="UniProtKB-KW"/>
</dbReference>
<comment type="caution">
    <text evidence="3">The sequence shown here is derived from an EMBL/GenBank/DDBJ whole genome shotgun (WGS) entry which is preliminary data.</text>
</comment>
<sequence>MKQLPSKCPTRSKDPISKARDIAYVRLGRKNPELTADYYKDFGLSPFELFKDRILFHGVSSDLPCWSLEKADRDSLLGLGLYISSTEEFERLRQMDGAEVWPLGRFGAEHFPTVTIKDPSDLPVDAVLIPSSFFEEKDRGGKFRSWNSDGKILRKNKPQPYDVGPAKINRLGHAVFLKQEFLKNAQWYCDVFGMIPSDIQILPGSKEPVIAFLRCDLGEKLTDHHTIVIASGIDDRLEHCAFELEDLDEVAKGREWLLKRGWKPAWGIGRHILGSQIFDYQRDPSGMLVEHYTDGDKFDDTVPVGFHPISRESLYQWGQDMPEDFLDTEISWDKLIQLVKGLFLGRNIELRKLIQLKKVAERSPRSWIKY</sequence>
<dbReference type="EMBL" id="NPDN01000008">
    <property type="protein sequence ID" value="PJZ24440.1"/>
    <property type="molecule type" value="Genomic_DNA"/>
</dbReference>
<dbReference type="RefSeq" id="WP_100707643.1">
    <property type="nucleotide sequence ID" value="NZ_NPDL01000007.1"/>
</dbReference>
<dbReference type="InterPro" id="IPR037523">
    <property type="entry name" value="VOC_core"/>
</dbReference>
<dbReference type="InterPro" id="IPR051785">
    <property type="entry name" value="MMCE/EMCE_epimerase"/>
</dbReference>
<dbReference type="GO" id="GO:0051213">
    <property type="term" value="F:dioxygenase activity"/>
    <property type="evidence" value="ECO:0007669"/>
    <property type="project" value="UniProtKB-KW"/>
</dbReference>
<reference evidence="3 4" key="1">
    <citation type="submission" date="2017-07" db="EMBL/GenBank/DDBJ databases">
        <title>Leptospira spp. isolated from tropical soils.</title>
        <authorList>
            <person name="Thibeaux R."/>
            <person name="Iraola G."/>
            <person name="Ferres I."/>
            <person name="Bierque E."/>
            <person name="Girault D."/>
            <person name="Soupe-Gilbert M.-E."/>
            <person name="Picardeau M."/>
            <person name="Goarant C."/>
        </authorList>
    </citation>
    <scope>NUCLEOTIDE SEQUENCE [LARGE SCALE GENOMIC DNA]</scope>
    <source>
        <strain evidence="3 4">MCA1-C-A1</strain>
    </source>
</reference>
<protein>
    <submittedName>
        <fullName evidence="3">Extradiol dioxygenase</fullName>
    </submittedName>
</protein>
<dbReference type="PROSITE" id="PS51819">
    <property type="entry name" value="VOC"/>
    <property type="match status" value="1"/>
</dbReference>